<dbReference type="RefSeq" id="WP_058856022.1">
    <property type="nucleotide sequence ID" value="NZ_BMMH01000006.1"/>
</dbReference>
<dbReference type="EMBL" id="BMMH01000006">
    <property type="protein sequence ID" value="GGL17314.1"/>
    <property type="molecule type" value="Genomic_DNA"/>
</dbReference>
<proteinExistence type="predicted"/>
<evidence type="ECO:0000313" key="3">
    <source>
        <dbReference type="EMBL" id="GGL17314.1"/>
    </source>
</evidence>
<dbReference type="PANTHER" id="PTHR35585">
    <property type="entry name" value="HHE DOMAIN PROTEIN (AFU_ORTHOLOGUE AFUA_4G00730)"/>
    <property type="match status" value="1"/>
</dbReference>
<feature type="domain" description="Hemerythrin-like" evidence="2">
    <location>
        <begin position="4"/>
        <end position="123"/>
    </location>
</feature>
<feature type="region of interest" description="Disordered" evidence="1">
    <location>
        <begin position="140"/>
        <end position="194"/>
    </location>
</feature>
<dbReference type="AlphaFoldDB" id="A0A917RPR5"/>
<protein>
    <submittedName>
        <fullName evidence="3">Hemerythrin</fullName>
    </submittedName>
</protein>
<feature type="compositionally biased region" description="Basic and acidic residues" evidence="1">
    <location>
        <begin position="174"/>
        <end position="187"/>
    </location>
</feature>
<evidence type="ECO:0000256" key="1">
    <source>
        <dbReference type="SAM" id="MobiDB-lite"/>
    </source>
</evidence>
<dbReference type="CDD" id="cd12108">
    <property type="entry name" value="Hr-like"/>
    <property type="match status" value="1"/>
</dbReference>
<dbReference type="Proteomes" id="UP000638263">
    <property type="component" value="Unassembled WGS sequence"/>
</dbReference>
<name>A0A917RPR5_9NOCA</name>
<organism evidence="3 4">
    <name type="scientific">Nocardia jinanensis</name>
    <dbReference type="NCBI Taxonomy" id="382504"/>
    <lineage>
        <taxon>Bacteria</taxon>
        <taxon>Bacillati</taxon>
        <taxon>Actinomycetota</taxon>
        <taxon>Actinomycetes</taxon>
        <taxon>Mycobacteriales</taxon>
        <taxon>Nocardiaceae</taxon>
        <taxon>Nocardia</taxon>
    </lineage>
</organism>
<keyword evidence="4" id="KW-1185">Reference proteome</keyword>
<sequence>MDALTFLRGEHESVLGMIESLERGRGDSEIELQNRAHLATSLVIAASQHEAVEEQYFWPAVRTALPDGDELADRALEQEDTGKQLLERIERSEVGAPEFEQALTEFIAAMREHIDYEQDQVWPRFAEIEPPQDMAGLGDRMAAAKKTAPTRPHPGTPSSPGAQRTAGLGAAAMDKLRDMASGRKTDQPPDPPAP</sequence>
<gene>
    <name evidence="3" type="ORF">GCM10011588_34980</name>
</gene>
<evidence type="ECO:0000313" key="4">
    <source>
        <dbReference type="Proteomes" id="UP000638263"/>
    </source>
</evidence>
<reference evidence="3" key="1">
    <citation type="journal article" date="2014" name="Int. J. Syst. Evol. Microbiol.">
        <title>Complete genome sequence of Corynebacterium casei LMG S-19264T (=DSM 44701T), isolated from a smear-ripened cheese.</title>
        <authorList>
            <consortium name="US DOE Joint Genome Institute (JGI-PGF)"/>
            <person name="Walter F."/>
            <person name="Albersmeier A."/>
            <person name="Kalinowski J."/>
            <person name="Ruckert C."/>
        </authorList>
    </citation>
    <scope>NUCLEOTIDE SEQUENCE</scope>
    <source>
        <strain evidence="3">CGMCC 4.3508</strain>
    </source>
</reference>
<accession>A0A917RPR5</accession>
<dbReference type="Gene3D" id="1.20.120.520">
    <property type="entry name" value="nmb1532 protein domain like"/>
    <property type="match status" value="1"/>
</dbReference>
<dbReference type="Pfam" id="PF01814">
    <property type="entry name" value="Hemerythrin"/>
    <property type="match status" value="1"/>
</dbReference>
<comment type="caution">
    <text evidence="3">The sequence shown here is derived from an EMBL/GenBank/DDBJ whole genome shotgun (WGS) entry which is preliminary data.</text>
</comment>
<dbReference type="InterPro" id="IPR012312">
    <property type="entry name" value="Hemerythrin-like"/>
</dbReference>
<evidence type="ECO:0000259" key="2">
    <source>
        <dbReference type="Pfam" id="PF01814"/>
    </source>
</evidence>
<dbReference type="PANTHER" id="PTHR35585:SF1">
    <property type="entry name" value="HHE DOMAIN PROTEIN (AFU_ORTHOLOGUE AFUA_4G00730)"/>
    <property type="match status" value="1"/>
</dbReference>
<reference evidence="3" key="2">
    <citation type="submission" date="2020-09" db="EMBL/GenBank/DDBJ databases">
        <authorList>
            <person name="Sun Q."/>
            <person name="Zhou Y."/>
        </authorList>
    </citation>
    <scope>NUCLEOTIDE SEQUENCE</scope>
    <source>
        <strain evidence="3">CGMCC 4.3508</strain>
    </source>
</reference>